<evidence type="ECO:0000313" key="3">
    <source>
        <dbReference type="Proteomes" id="UP001215598"/>
    </source>
</evidence>
<proteinExistence type="predicted"/>
<feature type="compositionally biased region" description="Basic residues" evidence="1">
    <location>
        <begin position="238"/>
        <end position="252"/>
    </location>
</feature>
<protein>
    <submittedName>
        <fullName evidence="2">Uncharacterized protein</fullName>
    </submittedName>
</protein>
<gene>
    <name evidence="2" type="ORF">B0H16DRAFT_1485612</name>
</gene>
<sequence>MAPHGCGQTELGCTTGLPVEELGPVQLWQVESESGTREVHLCIDRITRVSRGYPGTTRWQYYNPRLRKLDPLEIKSYVRCCSRGSSTISTGALSSPAWTAQTVALPVPIAPVPMKLKQLILSSDRSRPYRTYKFCQNLSSGAEPYYPISVDEFSSTRNLGVGASARYQRARERGRPQAGGRCRRGCRRDEADVAKAGAGEANAGEAGAGVDEVGAGEANAGEAGTGVGEEGAGERGAHRGGGRGRWRGGHGH</sequence>
<evidence type="ECO:0000313" key="2">
    <source>
        <dbReference type="EMBL" id="KAJ7694707.1"/>
    </source>
</evidence>
<evidence type="ECO:0000256" key="1">
    <source>
        <dbReference type="SAM" id="MobiDB-lite"/>
    </source>
</evidence>
<dbReference type="AlphaFoldDB" id="A0AAD7DMB7"/>
<accession>A0AAD7DMB7</accession>
<feature type="region of interest" description="Disordered" evidence="1">
    <location>
        <begin position="214"/>
        <end position="252"/>
    </location>
</feature>
<dbReference type="Proteomes" id="UP001215598">
    <property type="component" value="Unassembled WGS sequence"/>
</dbReference>
<dbReference type="EMBL" id="JARKIB010000681">
    <property type="protein sequence ID" value="KAJ7694707.1"/>
    <property type="molecule type" value="Genomic_DNA"/>
</dbReference>
<organism evidence="2 3">
    <name type="scientific">Mycena metata</name>
    <dbReference type="NCBI Taxonomy" id="1033252"/>
    <lineage>
        <taxon>Eukaryota</taxon>
        <taxon>Fungi</taxon>
        <taxon>Dikarya</taxon>
        <taxon>Basidiomycota</taxon>
        <taxon>Agaricomycotina</taxon>
        <taxon>Agaricomycetes</taxon>
        <taxon>Agaricomycetidae</taxon>
        <taxon>Agaricales</taxon>
        <taxon>Marasmiineae</taxon>
        <taxon>Mycenaceae</taxon>
        <taxon>Mycena</taxon>
    </lineage>
</organism>
<reference evidence="2" key="1">
    <citation type="submission" date="2023-03" db="EMBL/GenBank/DDBJ databases">
        <title>Massive genome expansion in bonnet fungi (Mycena s.s.) driven by repeated elements and novel gene families across ecological guilds.</title>
        <authorList>
            <consortium name="Lawrence Berkeley National Laboratory"/>
            <person name="Harder C.B."/>
            <person name="Miyauchi S."/>
            <person name="Viragh M."/>
            <person name="Kuo A."/>
            <person name="Thoen E."/>
            <person name="Andreopoulos B."/>
            <person name="Lu D."/>
            <person name="Skrede I."/>
            <person name="Drula E."/>
            <person name="Henrissat B."/>
            <person name="Morin E."/>
            <person name="Kohler A."/>
            <person name="Barry K."/>
            <person name="LaButti K."/>
            <person name="Morin E."/>
            <person name="Salamov A."/>
            <person name="Lipzen A."/>
            <person name="Mereny Z."/>
            <person name="Hegedus B."/>
            <person name="Baldrian P."/>
            <person name="Stursova M."/>
            <person name="Weitz H."/>
            <person name="Taylor A."/>
            <person name="Grigoriev I.V."/>
            <person name="Nagy L.G."/>
            <person name="Martin F."/>
            <person name="Kauserud H."/>
        </authorList>
    </citation>
    <scope>NUCLEOTIDE SEQUENCE</scope>
    <source>
        <strain evidence="2">CBHHK182m</strain>
    </source>
</reference>
<name>A0AAD7DMB7_9AGAR</name>
<comment type="caution">
    <text evidence="2">The sequence shown here is derived from an EMBL/GenBank/DDBJ whole genome shotgun (WGS) entry which is preliminary data.</text>
</comment>
<feature type="region of interest" description="Disordered" evidence="1">
    <location>
        <begin position="165"/>
        <end position="188"/>
    </location>
</feature>
<keyword evidence="3" id="KW-1185">Reference proteome</keyword>